<keyword evidence="3" id="KW-1185">Reference proteome</keyword>
<dbReference type="RefSeq" id="WP_185075537.1">
    <property type="nucleotide sequence ID" value="NZ_JACHMB010000001.1"/>
</dbReference>
<feature type="transmembrane region" description="Helical" evidence="1">
    <location>
        <begin position="53"/>
        <end position="74"/>
    </location>
</feature>
<keyword evidence="1" id="KW-1133">Transmembrane helix</keyword>
<gene>
    <name evidence="2" type="ORF">HD596_009206</name>
</gene>
<dbReference type="InterPro" id="IPR036259">
    <property type="entry name" value="MFS_trans_sf"/>
</dbReference>
<dbReference type="Proteomes" id="UP000579153">
    <property type="component" value="Unassembled WGS sequence"/>
</dbReference>
<accession>A0A7W9GEP0</accession>
<dbReference type="AlphaFoldDB" id="A0A7W9GEP0"/>
<name>A0A7W9GEP0_9ACTN</name>
<sequence>MAVDIALVVRVMPHPDNAAKDLAVFQIANSLHQSLVPLIAPLFLTIGGGDDSYPAAFTAALVFAVLGALTVIPIRKVR</sequence>
<dbReference type="SUPFAM" id="SSF103473">
    <property type="entry name" value="MFS general substrate transporter"/>
    <property type="match status" value="1"/>
</dbReference>
<reference evidence="2 3" key="1">
    <citation type="submission" date="2020-08" db="EMBL/GenBank/DDBJ databases">
        <title>Sequencing the genomes of 1000 actinobacteria strains.</title>
        <authorList>
            <person name="Klenk H.-P."/>
        </authorList>
    </citation>
    <scope>NUCLEOTIDE SEQUENCE [LARGE SCALE GENOMIC DNA]</scope>
    <source>
        <strain evidence="2 3">DSM 45507</strain>
    </source>
</reference>
<evidence type="ECO:0000256" key="1">
    <source>
        <dbReference type="SAM" id="Phobius"/>
    </source>
</evidence>
<keyword evidence="1" id="KW-0812">Transmembrane</keyword>
<proteinExistence type="predicted"/>
<keyword evidence="1" id="KW-0472">Membrane</keyword>
<evidence type="ECO:0000313" key="3">
    <source>
        <dbReference type="Proteomes" id="UP000579153"/>
    </source>
</evidence>
<organism evidence="2 3">
    <name type="scientific">Nonomuraea jabiensis</name>
    <dbReference type="NCBI Taxonomy" id="882448"/>
    <lineage>
        <taxon>Bacteria</taxon>
        <taxon>Bacillati</taxon>
        <taxon>Actinomycetota</taxon>
        <taxon>Actinomycetes</taxon>
        <taxon>Streptosporangiales</taxon>
        <taxon>Streptosporangiaceae</taxon>
        <taxon>Nonomuraea</taxon>
    </lineage>
</organism>
<comment type="caution">
    <text evidence="2">The sequence shown here is derived from an EMBL/GenBank/DDBJ whole genome shotgun (WGS) entry which is preliminary data.</text>
</comment>
<dbReference type="EMBL" id="JACHMB010000001">
    <property type="protein sequence ID" value="MBB5782450.1"/>
    <property type="molecule type" value="Genomic_DNA"/>
</dbReference>
<protein>
    <submittedName>
        <fullName evidence="2">Uncharacterized protein</fullName>
    </submittedName>
</protein>
<evidence type="ECO:0000313" key="2">
    <source>
        <dbReference type="EMBL" id="MBB5782450.1"/>
    </source>
</evidence>